<keyword evidence="1" id="KW-0227">DNA damage</keyword>
<dbReference type="PANTHER" id="PTHR13152:SF0">
    <property type="entry name" value="GENERAL TRANSCRIPTION FACTOR IIH SUBUNIT 4"/>
    <property type="match status" value="1"/>
</dbReference>
<keyword evidence="1" id="KW-0539">Nucleus</keyword>
<sequence length="497" mass="53990">KIKGSSMRQLGGRRRFSSALESDSTTPGRGLSTSSTLPSPQSPSGPESSSQSALSVLMQLAFLPICSSYSLSSSNPPSESTVSFLQDISTVGLIHITTEEGVCEGEEGGKQQPDIQAETGTTLRFEPAHLPRAASSSSASFPSSKGPIDDKYPKSAYRKHIVVRVTRLLKGIVGGDESIGSDEFDEGGQAGSSSSSSSSSSSASHGSRDTKQDVDALYGVKEEEEEPDWMNESDTDDFDRFIASEDDITTADKMKHRSSSQAQDNGGTGSTVSTTRSTKSAVEVSSRHHTRSVTAVDNSFELYSQLPAPPPPARILVETNFRLYLYTHSETHRIIVSWFSDVVFLLPGLCVCQITNESIIRAAELGLNEESIASFLSHHAHPASHTRAEGQQLPLNVLEQMVVWFRELKRLKKTSNCVYIGNGEDERLGKEEIESNKSIGTESTIEPIAGAQTNPFEEMRKKVREEGELLWENRSGVVVTMRGACIARDEFGIDIDK</sequence>
<feature type="compositionally biased region" description="Low complexity" evidence="2">
    <location>
        <begin position="30"/>
        <end position="51"/>
    </location>
</feature>
<evidence type="ECO:0000256" key="2">
    <source>
        <dbReference type="SAM" id="MobiDB-lite"/>
    </source>
</evidence>
<dbReference type="InterPro" id="IPR004598">
    <property type="entry name" value="TFIIH_p52/Tfb2"/>
</dbReference>
<keyword evidence="1" id="KW-0804">Transcription</keyword>
<feature type="region of interest" description="Disordered" evidence="2">
    <location>
        <begin position="249"/>
        <end position="290"/>
    </location>
</feature>
<comment type="caution">
    <text evidence="3">The sequence shown here is derived from an EMBL/GenBank/DDBJ whole genome shotgun (WGS) entry which is preliminary data.</text>
</comment>
<feature type="compositionally biased region" description="Low complexity" evidence="2">
    <location>
        <begin position="191"/>
        <end position="205"/>
    </location>
</feature>
<feature type="compositionally biased region" description="Low complexity" evidence="2">
    <location>
        <begin position="133"/>
        <end position="144"/>
    </location>
</feature>
<proteinExistence type="inferred from homology"/>
<evidence type="ECO:0000313" key="3">
    <source>
        <dbReference type="EMBL" id="GKT22977.1"/>
    </source>
</evidence>
<feature type="region of interest" description="Disordered" evidence="2">
    <location>
        <begin position="175"/>
        <end position="213"/>
    </location>
</feature>
<dbReference type="EMBL" id="BQXS01012436">
    <property type="protein sequence ID" value="GKT22977.1"/>
    <property type="molecule type" value="Genomic_DNA"/>
</dbReference>
<accession>A0ABQ5K0U7</accession>
<dbReference type="Proteomes" id="UP001057375">
    <property type="component" value="Unassembled WGS sequence"/>
</dbReference>
<keyword evidence="1" id="KW-0805">Transcription regulation</keyword>
<keyword evidence="4" id="KW-1185">Reference proteome</keyword>
<comment type="similarity">
    <text evidence="1">Belongs to the TFB2 family.</text>
</comment>
<feature type="region of interest" description="Disordered" evidence="2">
    <location>
        <begin position="131"/>
        <end position="152"/>
    </location>
</feature>
<evidence type="ECO:0000313" key="4">
    <source>
        <dbReference type="Proteomes" id="UP001057375"/>
    </source>
</evidence>
<organism evidence="3 4">
    <name type="scientific">Aduncisulcus paluster</name>
    <dbReference type="NCBI Taxonomy" id="2918883"/>
    <lineage>
        <taxon>Eukaryota</taxon>
        <taxon>Metamonada</taxon>
        <taxon>Carpediemonas-like organisms</taxon>
        <taxon>Aduncisulcus</taxon>
    </lineage>
</organism>
<feature type="region of interest" description="Disordered" evidence="2">
    <location>
        <begin position="1"/>
        <end position="51"/>
    </location>
</feature>
<keyword evidence="1" id="KW-0234">DNA repair</keyword>
<comment type="function">
    <text evidence="1">Component of the general transcription and DNA repair factor IIH (TFIIH) core complex which is involved in general and transcription-coupled nucleotide excision repair (NER) of damaged DNA.</text>
</comment>
<gene>
    <name evidence="3" type="ORF">ADUPG1_012285</name>
</gene>
<protein>
    <recommendedName>
        <fullName evidence="1">General transcription factor IIH subunit 4</fullName>
    </recommendedName>
</protein>
<comment type="subcellular location">
    <subcellularLocation>
        <location evidence="1">Nucleus</location>
    </subcellularLocation>
</comment>
<dbReference type="Pfam" id="PF03849">
    <property type="entry name" value="Tfb2"/>
    <property type="match status" value="1"/>
</dbReference>
<evidence type="ECO:0000256" key="1">
    <source>
        <dbReference type="RuleBase" id="RU364024"/>
    </source>
</evidence>
<name>A0ABQ5K0U7_9EUKA</name>
<feature type="non-terminal residue" evidence="3">
    <location>
        <position position="1"/>
    </location>
</feature>
<reference evidence="3" key="1">
    <citation type="submission" date="2022-03" db="EMBL/GenBank/DDBJ databases">
        <title>Draft genome sequence of Aduncisulcus paluster, a free-living microaerophilic Fornicata.</title>
        <authorList>
            <person name="Yuyama I."/>
            <person name="Kume K."/>
            <person name="Tamura T."/>
            <person name="Inagaki Y."/>
            <person name="Hashimoto T."/>
        </authorList>
    </citation>
    <scope>NUCLEOTIDE SEQUENCE</scope>
    <source>
        <strain evidence="3">NY0171</strain>
    </source>
</reference>
<dbReference type="PANTHER" id="PTHR13152">
    <property type="entry name" value="TFIIH, POLYPEPTIDE 4"/>
    <property type="match status" value="1"/>
</dbReference>